<evidence type="ECO:0000313" key="2">
    <source>
        <dbReference type="EMBL" id="GAA4823910.1"/>
    </source>
</evidence>
<reference evidence="3" key="1">
    <citation type="journal article" date="2019" name="Int. J. Syst. Evol. Microbiol.">
        <title>The Global Catalogue of Microorganisms (GCM) 10K type strain sequencing project: providing services to taxonomists for standard genome sequencing and annotation.</title>
        <authorList>
            <consortium name="The Broad Institute Genomics Platform"/>
            <consortium name="The Broad Institute Genome Sequencing Center for Infectious Disease"/>
            <person name="Wu L."/>
            <person name="Ma J."/>
        </authorList>
    </citation>
    <scope>NUCLEOTIDE SEQUENCE [LARGE SCALE GENOMIC DNA]</scope>
    <source>
        <strain evidence="3">JCM 18326</strain>
    </source>
</reference>
<organism evidence="2 3">
    <name type="scientific">Algivirga pacifica</name>
    <dbReference type="NCBI Taxonomy" id="1162670"/>
    <lineage>
        <taxon>Bacteria</taxon>
        <taxon>Pseudomonadati</taxon>
        <taxon>Bacteroidota</taxon>
        <taxon>Cytophagia</taxon>
        <taxon>Cytophagales</taxon>
        <taxon>Flammeovirgaceae</taxon>
        <taxon>Algivirga</taxon>
    </lineage>
</organism>
<dbReference type="EMBL" id="BAABJX010000010">
    <property type="protein sequence ID" value="GAA4823910.1"/>
    <property type="molecule type" value="Genomic_DNA"/>
</dbReference>
<name>A0ABP9D023_9BACT</name>
<accession>A0ABP9D023</accession>
<evidence type="ECO:0000313" key="3">
    <source>
        <dbReference type="Proteomes" id="UP001500298"/>
    </source>
</evidence>
<gene>
    <name evidence="2" type="ORF">GCM10023331_05480</name>
</gene>
<dbReference type="InterPro" id="IPR018711">
    <property type="entry name" value="NAGPA"/>
</dbReference>
<dbReference type="Proteomes" id="UP001500298">
    <property type="component" value="Unassembled WGS sequence"/>
</dbReference>
<comment type="caution">
    <text evidence="2">The sequence shown here is derived from an EMBL/GenBank/DDBJ whole genome shotgun (WGS) entry which is preliminary data.</text>
</comment>
<feature type="domain" description="Phosphodiester glycosidase" evidence="1">
    <location>
        <begin position="138"/>
        <end position="284"/>
    </location>
</feature>
<sequence>MTLRQKVSYLLLFFLVLFISFSESIFQIRSNLYWIFHQKDTTRVQFFDSTYQWQSLDSVKTLQLDTLVSEEGITVSKLHMRRGGNGFFHHMVHTFTQPFIFVVEVDPLLHNFDIYTKKGGIAPFDPSTLKEQEEQLKFFINSNFTDKQSKPMGLILKDGKRINAPIPKWTGFFFITEDNEVLAGPTSIYQAHKVKTAIQAYPSLMKYGKVFSYFYQTKTPVFNGVRITYRNCVGVKKNGNIVFLFSGRGGILNFKEVAILAVKLSMYHATMLDGGKALTAYGEVNGTTFGYSPLNKNWLPDGFAECPSVYIGVK</sequence>
<evidence type="ECO:0000259" key="1">
    <source>
        <dbReference type="Pfam" id="PF09992"/>
    </source>
</evidence>
<dbReference type="RefSeq" id="WP_345368999.1">
    <property type="nucleotide sequence ID" value="NZ_BAABJX010000010.1"/>
</dbReference>
<keyword evidence="3" id="KW-1185">Reference proteome</keyword>
<dbReference type="Pfam" id="PF09992">
    <property type="entry name" value="NAGPA"/>
    <property type="match status" value="1"/>
</dbReference>
<protein>
    <recommendedName>
        <fullName evidence="1">Phosphodiester glycosidase domain-containing protein</fullName>
    </recommendedName>
</protein>
<proteinExistence type="predicted"/>